<keyword evidence="3" id="KW-0964">Secreted</keyword>
<dbReference type="Pfam" id="PF00151">
    <property type="entry name" value="Lipase"/>
    <property type="match status" value="1"/>
</dbReference>
<comment type="subcellular location">
    <subcellularLocation>
        <location evidence="1">Secreted</location>
    </subcellularLocation>
</comment>
<evidence type="ECO:0000259" key="6">
    <source>
        <dbReference type="Pfam" id="PF00151"/>
    </source>
</evidence>
<evidence type="ECO:0000256" key="4">
    <source>
        <dbReference type="RuleBase" id="RU004262"/>
    </source>
</evidence>
<organism evidence="7 8">
    <name type="scientific">Daphnia magna</name>
    <dbReference type="NCBI Taxonomy" id="35525"/>
    <lineage>
        <taxon>Eukaryota</taxon>
        <taxon>Metazoa</taxon>
        <taxon>Ecdysozoa</taxon>
        <taxon>Arthropoda</taxon>
        <taxon>Crustacea</taxon>
        <taxon>Branchiopoda</taxon>
        <taxon>Diplostraca</taxon>
        <taxon>Cladocera</taxon>
        <taxon>Anomopoda</taxon>
        <taxon>Daphniidae</taxon>
        <taxon>Daphnia</taxon>
    </lineage>
</organism>
<proteinExistence type="inferred from homology"/>
<evidence type="ECO:0000256" key="5">
    <source>
        <dbReference type="SAM" id="SignalP"/>
    </source>
</evidence>
<dbReference type="EMBL" id="JAOYFB010000005">
    <property type="protein sequence ID" value="KAK4016886.1"/>
    <property type="molecule type" value="Genomic_DNA"/>
</dbReference>
<protein>
    <recommendedName>
        <fullName evidence="6">Lipase domain-containing protein</fullName>
    </recommendedName>
</protein>
<name>A0ABQ9ZVT3_9CRUS</name>
<accession>A0ABQ9ZVT3</accession>
<evidence type="ECO:0000256" key="2">
    <source>
        <dbReference type="ARBA" id="ARBA00010701"/>
    </source>
</evidence>
<evidence type="ECO:0000313" key="8">
    <source>
        <dbReference type="Proteomes" id="UP001234178"/>
    </source>
</evidence>
<dbReference type="Gene3D" id="3.40.50.1820">
    <property type="entry name" value="alpha/beta hydrolase"/>
    <property type="match status" value="1"/>
</dbReference>
<dbReference type="Proteomes" id="UP001234178">
    <property type="component" value="Unassembled WGS sequence"/>
</dbReference>
<sequence>MTLADVLFLLAVSVFLVNAQDDICTKGEVDPMPAMKTHFLLWTRRNPKIFEELLIGDVLSLTLSNYVRTNPTRIYVHGWTENGQNRLSRNLRDGFLLREDCNFIAVDWSFLALPLSYPTAASNVQPVGVLTGNLVNFLISQGADQSQFHLMGFSMGAHVVGRAGLTTNGRLPRITGFDPAFPCFDQSEAEDILDKTDAQFVDIIHTNAGTILDKRLGFPLALGHVDFWPNGGSLQPGCGLIQESTGVKIENILDVFIKVPFRSTPPNAPHTPSFCLDPVLRISGPQWVFPSQQLPMEIFSSTQTLTSLLHRVEETKAFQENHLKCMII</sequence>
<dbReference type="InterPro" id="IPR000734">
    <property type="entry name" value="TAG_lipase"/>
</dbReference>
<keyword evidence="5" id="KW-0732">Signal</keyword>
<keyword evidence="8" id="KW-1185">Reference proteome</keyword>
<dbReference type="PANTHER" id="PTHR11610:SF190">
    <property type="entry name" value="VITELLOGENIN-3-LIKE PROTEIN"/>
    <property type="match status" value="1"/>
</dbReference>
<feature type="domain" description="Lipase" evidence="6">
    <location>
        <begin position="34"/>
        <end position="254"/>
    </location>
</feature>
<dbReference type="SUPFAM" id="SSF53474">
    <property type="entry name" value="alpha/beta-Hydrolases"/>
    <property type="match status" value="1"/>
</dbReference>
<evidence type="ECO:0000256" key="3">
    <source>
        <dbReference type="ARBA" id="ARBA00022525"/>
    </source>
</evidence>
<dbReference type="InterPro" id="IPR013818">
    <property type="entry name" value="Lipase"/>
</dbReference>
<dbReference type="PANTHER" id="PTHR11610">
    <property type="entry name" value="LIPASE"/>
    <property type="match status" value="1"/>
</dbReference>
<dbReference type="InterPro" id="IPR029058">
    <property type="entry name" value="AB_hydrolase_fold"/>
</dbReference>
<comment type="similarity">
    <text evidence="2 4">Belongs to the AB hydrolase superfamily. Lipase family.</text>
</comment>
<comment type="caution">
    <text evidence="7">The sequence shown here is derived from an EMBL/GenBank/DDBJ whole genome shotgun (WGS) entry which is preliminary data.</text>
</comment>
<dbReference type="PRINTS" id="PR00821">
    <property type="entry name" value="TAGLIPASE"/>
</dbReference>
<feature type="signal peptide" evidence="5">
    <location>
        <begin position="1"/>
        <end position="19"/>
    </location>
</feature>
<evidence type="ECO:0000313" key="7">
    <source>
        <dbReference type="EMBL" id="KAK4016886.1"/>
    </source>
</evidence>
<gene>
    <name evidence="7" type="ORF">OUZ56_031851</name>
</gene>
<evidence type="ECO:0000256" key="1">
    <source>
        <dbReference type="ARBA" id="ARBA00004613"/>
    </source>
</evidence>
<feature type="chain" id="PRO_5045278963" description="Lipase domain-containing protein" evidence="5">
    <location>
        <begin position="20"/>
        <end position="328"/>
    </location>
</feature>
<reference evidence="7 8" key="1">
    <citation type="journal article" date="2023" name="Nucleic Acids Res.">
        <title>The hologenome of Daphnia magna reveals possible DNA methylation and microbiome-mediated evolution of the host genome.</title>
        <authorList>
            <person name="Chaturvedi A."/>
            <person name="Li X."/>
            <person name="Dhandapani V."/>
            <person name="Marshall H."/>
            <person name="Kissane S."/>
            <person name="Cuenca-Cambronero M."/>
            <person name="Asole G."/>
            <person name="Calvet F."/>
            <person name="Ruiz-Romero M."/>
            <person name="Marangio P."/>
            <person name="Guigo R."/>
            <person name="Rago D."/>
            <person name="Mirbahai L."/>
            <person name="Eastwood N."/>
            <person name="Colbourne J.K."/>
            <person name="Zhou J."/>
            <person name="Mallon E."/>
            <person name="Orsini L."/>
        </authorList>
    </citation>
    <scope>NUCLEOTIDE SEQUENCE [LARGE SCALE GENOMIC DNA]</scope>
    <source>
        <strain evidence="7">LRV0_1</strain>
    </source>
</reference>